<proteinExistence type="predicted"/>
<keyword evidence="2" id="KW-1185">Reference proteome</keyword>
<protein>
    <submittedName>
        <fullName evidence="1">ParB-like nuclease family protein</fullName>
    </submittedName>
</protein>
<dbReference type="PIRSF" id="PIRSF032543">
    <property type="entry name" value="UCP032543_ParB-like"/>
    <property type="match status" value="1"/>
</dbReference>
<dbReference type="InterPro" id="IPR037953">
    <property type="entry name" value="SbnI-like_N"/>
</dbReference>
<reference evidence="1 2" key="1">
    <citation type="submission" date="2018-04" db="EMBL/GenBank/DDBJ databases">
        <title>Genomic Encyclopedia of Archaeal and Bacterial Type Strains, Phase II (KMG-II): from individual species to whole genera.</title>
        <authorList>
            <person name="Goeker M."/>
        </authorList>
    </citation>
    <scope>NUCLEOTIDE SEQUENCE [LARGE SCALE GENOMIC DNA]</scope>
    <source>
        <strain evidence="1 2">DSM 45787</strain>
    </source>
</reference>
<dbReference type="SUPFAM" id="SSF110849">
    <property type="entry name" value="ParB/Sulfiredoxin"/>
    <property type="match status" value="1"/>
</dbReference>
<comment type="caution">
    <text evidence="1">The sequence shown here is derived from an EMBL/GenBank/DDBJ whole genome shotgun (WGS) entry which is preliminary data.</text>
</comment>
<dbReference type="CDD" id="cd16388">
    <property type="entry name" value="SbnI_like_N"/>
    <property type="match status" value="1"/>
</dbReference>
<dbReference type="OrthoDB" id="2380647at2"/>
<sequence>MTPLSSLKLMEVDRIRLHECHEATRLEETCRRIRDDGEVKNPIIALPLSEGGCLVLDGAHRFASLLRLGCRKAPVQLVDPKDVVLKAWSHLVSRGEWLDRLRSDPKLSWTTHPPEGVRGIRWMTGEGSSGWIVPSERNPSLKEELEVWHRVVLSYSIAGPVRRLRANGETSLPEGSVLFEHPSLSVHQLRRLGEAGEMLPAGVTRFTVRGRLLNLGVPLSWLYGEGPGESEWEAQCRRWEDRMRLYTESVYLCEA</sequence>
<accession>A0A2T6C8Q7</accession>
<dbReference type="InterPro" id="IPR016999">
    <property type="entry name" value="SbnI-like"/>
</dbReference>
<evidence type="ECO:0000313" key="2">
    <source>
        <dbReference type="Proteomes" id="UP000244240"/>
    </source>
</evidence>
<evidence type="ECO:0000313" key="1">
    <source>
        <dbReference type="EMBL" id="PTX64683.1"/>
    </source>
</evidence>
<dbReference type="InterPro" id="IPR036086">
    <property type="entry name" value="ParB/Sulfiredoxin_sf"/>
</dbReference>
<dbReference type="EMBL" id="QBKR01000002">
    <property type="protein sequence ID" value="PTX64683.1"/>
    <property type="molecule type" value="Genomic_DNA"/>
</dbReference>
<name>A0A2T6C8Q7_9BACL</name>
<dbReference type="AlphaFoldDB" id="A0A2T6C8Q7"/>
<dbReference type="RefSeq" id="WP_108021739.1">
    <property type="nucleotide sequence ID" value="NZ_QBKR01000002.1"/>
</dbReference>
<organism evidence="1 2">
    <name type="scientific">Melghirimyces profundicolus</name>
    <dbReference type="NCBI Taxonomy" id="1242148"/>
    <lineage>
        <taxon>Bacteria</taxon>
        <taxon>Bacillati</taxon>
        <taxon>Bacillota</taxon>
        <taxon>Bacilli</taxon>
        <taxon>Bacillales</taxon>
        <taxon>Thermoactinomycetaceae</taxon>
        <taxon>Melghirimyces</taxon>
    </lineage>
</organism>
<dbReference type="Proteomes" id="UP000244240">
    <property type="component" value="Unassembled WGS sequence"/>
</dbReference>
<gene>
    <name evidence="1" type="ORF">C8P63_102178</name>
</gene>
<dbReference type="Gene3D" id="3.90.1530.10">
    <property type="entry name" value="Conserved hypothetical protein from pyrococcus furiosus pfu- 392566-001, ParB domain"/>
    <property type="match status" value="1"/>
</dbReference>